<dbReference type="AlphaFoldDB" id="A0A4S8KSQ7"/>
<organism evidence="4 5">
    <name type="scientific">Dendrothele bispora (strain CBS 962.96)</name>
    <dbReference type="NCBI Taxonomy" id="1314807"/>
    <lineage>
        <taxon>Eukaryota</taxon>
        <taxon>Fungi</taxon>
        <taxon>Dikarya</taxon>
        <taxon>Basidiomycota</taxon>
        <taxon>Agaricomycotina</taxon>
        <taxon>Agaricomycetes</taxon>
        <taxon>Agaricomycetidae</taxon>
        <taxon>Agaricales</taxon>
        <taxon>Agaricales incertae sedis</taxon>
        <taxon>Dendrothele</taxon>
    </lineage>
</organism>
<keyword evidence="3" id="KW-0472">Membrane</keyword>
<keyword evidence="3" id="KW-1133">Transmembrane helix</keyword>
<feature type="region of interest" description="Disordered" evidence="2">
    <location>
        <begin position="297"/>
        <end position="317"/>
    </location>
</feature>
<gene>
    <name evidence="4" type="ORF">K435DRAFT_876172</name>
</gene>
<dbReference type="InterPro" id="IPR010998">
    <property type="entry name" value="Integrase_recombinase_N"/>
</dbReference>
<dbReference type="PANTHER" id="PTHR33050:SF7">
    <property type="entry name" value="RIBONUCLEASE H"/>
    <property type="match status" value="1"/>
</dbReference>
<keyword evidence="3" id="KW-0812">Transmembrane</keyword>
<evidence type="ECO:0000313" key="5">
    <source>
        <dbReference type="Proteomes" id="UP000297245"/>
    </source>
</evidence>
<dbReference type="Gene3D" id="3.30.420.10">
    <property type="entry name" value="Ribonuclease H-like superfamily/Ribonuclease H"/>
    <property type="match status" value="1"/>
</dbReference>
<proteinExistence type="predicted"/>
<dbReference type="SUPFAM" id="SSF53098">
    <property type="entry name" value="Ribonuclease H-like"/>
    <property type="match status" value="1"/>
</dbReference>
<keyword evidence="1" id="KW-0238">DNA-binding</keyword>
<evidence type="ECO:0000256" key="3">
    <source>
        <dbReference type="SAM" id="Phobius"/>
    </source>
</evidence>
<dbReference type="Gene3D" id="1.10.150.130">
    <property type="match status" value="1"/>
</dbReference>
<accession>A0A4S8KSQ7</accession>
<keyword evidence="5" id="KW-1185">Reference proteome</keyword>
<dbReference type="Proteomes" id="UP000297245">
    <property type="component" value="Unassembled WGS sequence"/>
</dbReference>
<dbReference type="InterPro" id="IPR012337">
    <property type="entry name" value="RNaseH-like_sf"/>
</dbReference>
<name>A0A4S8KSQ7_DENBC</name>
<dbReference type="OrthoDB" id="198652at2759"/>
<evidence type="ECO:0000313" key="4">
    <source>
        <dbReference type="EMBL" id="THU78864.1"/>
    </source>
</evidence>
<reference evidence="4 5" key="1">
    <citation type="journal article" date="2019" name="Nat. Ecol. Evol.">
        <title>Megaphylogeny resolves global patterns of mushroom evolution.</title>
        <authorList>
            <person name="Varga T."/>
            <person name="Krizsan K."/>
            <person name="Foldi C."/>
            <person name="Dima B."/>
            <person name="Sanchez-Garcia M."/>
            <person name="Sanchez-Ramirez S."/>
            <person name="Szollosi G.J."/>
            <person name="Szarkandi J.G."/>
            <person name="Papp V."/>
            <person name="Albert L."/>
            <person name="Andreopoulos W."/>
            <person name="Angelini C."/>
            <person name="Antonin V."/>
            <person name="Barry K.W."/>
            <person name="Bougher N.L."/>
            <person name="Buchanan P."/>
            <person name="Buyck B."/>
            <person name="Bense V."/>
            <person name="Catcheside P."/>
            <person name="Chovatia M."/>
            <person name="Cooper J."/>
            <person name="Damon W."/>
            <person name="Desjardin D."/>
            <person name="Finy P."/>
            <person name="Geml J."/>
            <person name="Haridas S."/>
            <person name="Hughes K."/>
            <person name="Justo A."/>
            <person name="Karasinski D."/>
            <person name="Kautmanova I."/>
            <person name="Kiss B."/>
            <person name="Kocsube S."/>
            <person name="Kotiranta H."/>
            <person name="LaButti K.M."/>
            <person name="Lechner B.E."/>
            <person name="Liimatainen K."/>
            <person name="Lipzen A."/>
            <person name="Lukacs Z."/>
            <person name="Mihaltcheva S."/>
            <person name="Morgado L.N."/>
            <person name="Niskanen T."/>
            <person name="Noordeloos M.E."/>
            <person name="Ohm R.A."/>
            <person name="Ortiz-Santana B."/>
            <person name="Ovrebo C."/>
            <person name="Racz N."/>
            <person name="Riley R."/>
            <person name="Savchenko A."/>
            <person name="Shiryaev A."/>
            <person name="Soop K."/>
            <person name="Spirin V."/>
            <person name="Szebenyi C."/>
            <person name="Tomsovsky M."/>
            <person name="Tulloss R.E."/>
            <person name="Uehling J."/>
            <person name="Grigoriev I.V."/>
            <person name="Vagvolgyi C."/>
            <person name="Papp T."/>
            <person name="Martin F.M."/>
            <person name="Miettinen O."/>
            <person name="Hibbett D.S."/>
            <person name="Nagy L.G."/>
        </authorList>
    </citation>
    <scope>NUCLEOTIDE SEQUENCE [LARGE SCALE GENOMIC DNA]</scope>
    <source>
        <strain evidence="4 5">CBS 962.96</strain>
    </source>
</reference>
<dbReference type="InterPro" id="IPR052055">
    <property type="entry name" value="Hepadnavirus_pol/RT"/>
</dbReference>
<feature type="transmembrane region" description="Helical" evidence="3">
    <location>
        <begin position="448"/>
        <end position="469"/>
    </location>
</feature>
<dbReference type="GO" id="GO:0003677">
    <property type="term" value="F:DNA binding"/>
    <property type="evidence" value="ECO:0007669"/>
    <property type="project" value="UniProtKB-KW"/>
</dbReference>
<sequence length="561" mass="63757">MLEDIFTYVDDNFGFEEAERMLWYEPYQKQLPEKQVKLLQLWDELVGIPHDAPKQVFSFALLIIGFIVDPNAMTISMSDSSKADLVAAEAVSTFAVFRERRPLREYQQIAGWCNWAFNVYPLLRPGLSQLYHKIAGKSDPNAGIWSDGVRMLYSEDWSIADAEVILYCNACLNGLGFWVRFGDSQLGFQHCVEDKSSEIFHFEVLAVLSALSFAIDSLDPPPSRIVIYTDNTNTVNMFHKLKATPKYNPILLTAVNYLLRSHSQLRVIHIPGEDKTVTDALSRFQNEGQVLLVQGQGPAKRWTEPPGPGQGPKNFARTWPGLDIGKTAAIDPSSKSSYSSATESYYQFCQNHGFDIEPTPNTLSLYTTYVSHFIKPPSVSTYLSGICHDLEPFYPHVREARVHSLVRKTLKGCKKRHQYAAKRKRALERDEMLSVHQQMGDKLSHDDLLFLSIIFIGFLAVMCLGELVYPNTKKHQEFCKVTLRSLLVITETHLSFTLPTHKADQTFDGNLIQVDRHEDTVEAFDIFNRYIQSQDSKFPVHPNLWARVDGSVPTWSVYSSP</sequence>
<dbReference type="EMBL" id="ML180119">
    <property type="protein sequence ID" value="THU78864.1"/>
    <property type="molecule type" value="Genomic_DNA"/>
</dbReference>
<dbReference type="InterPro" id="IPR036397">
    <property type="entry name" value="RNaseH_sf"/>
</dbReference>
<protein>
    <submittedName>
        <fullName evidence="4">Uncharacterized protein</fullName>
    </submittedName>
</protein>
<evidence type="ECO:0000256" key="2">
    <source>
        <dbReference type="SAM" id="MobiDB-lite"/>
    </source>
</evidence>
<evidence type="ECO:0000256" key="1">
    <source>
        <dbReference type="ARBA" id="ARBA00023125"/>
    </source>
</evidence>
<dbReference type="PANTHER" id="PTHR33050">
    <property type="entry name" value="REVERSE TRANSCRIPTASE DOMAIN-CONTAINING PROTEIN"/>
    <property type="match status" value="1"/>
</dbReference>